<evidence type="ECO:0000313" key="2">
    <source>
        <dbReference type="Proteomes" id="UP000192277"/>
    </source>
</evidence>
<dbReference type="RefSeq" id="WP_014217368.1">
    <property type="nucleotide sequence ID" value="NZ_LWBO01000032.1"/>
</dbReference>
<reference evidence="1 2" key="1">
    <citation type="submission" date="2016-04" db="EMBL/GenBank/DDBJ databases">
        <authorList>
            <person name="Chen L."/>
            <person name="Zhuang W."/>
            <person name="Wang G."/>
        </authorList>
    </citation>
    <scope>NUCLEOTIDE SEQUENCE [LARGE SCALE GENOMIC DNA]</scope>
    <source>
        <strain evidence="2">GR20</strain>
    </source>
</reference>
<protein>
    <submittedName>
        <fullName evidence="1">Uncharacterized protein</fullName>
    </submittedName>
</protein>
<name>A0ABX3NRU0_9BACT</name>
<organism evidence="1 2">
    <name type="scientific">Niastella koreensis</name>
    <dbReference type="NCBI Taxonomy" id="354356"/>
    <lineage>
        <taxon>Bacteria</taxon>
        <taxon>Pseudomonadati</taxon>
        <taxon>Bacteroidota</taxon>
        <taxon>Chitinophagia</taxon>
        <taxon>Chitinophagales</taxon>
        <taxon>Chitinophagaceae</taxon>
        <taxon>Niastella</taxon>
    </lineage>
</organism>
<accession>A0ABX3NRU0</accession>
<comment type="caution">
    <text evidence="1">The sequence shown here is derived from an EMBL/GenBank/DDBJ whole genome shotgun (WGS) entry which is preliminary data.</text>
</comment>
<evidence type="ECO:0000313" key="1">
    <source>
        <dbReference type="EMBL" id="OQP44164.1"/>
    </source>
</evidence>
<sequence length="150" mass="16826">MRSTSDIWISKTILILIFLSVCHSAFSQQKDKPNAYYQSVQNRHSLDSIFPVDDIQSITVTNYNGTHALTKDKLTFLKGQLKKAKFAGGLLLKPGHITLTIKLKANSKAKTGYVYAYKGNINFDAAIDKHGNNFSGTYYLPLAINFDNYK</sequence>
<proteinExistence type="predicted"/>
<dbReference type="EMBL" id="LWBO01000032">
    <property type="protein sequence ID" value="OQP44164.1"/>
    <property type="molecule type" value="Genomic_DNA"/>
</dbReference>
<gene>
    <name evidence="1" type="ORF">A4D02_35750</name>
</gene>
<keyword evidence="2" id="KW-1185">Reference proteome</keyword>
<dbReference type="Proteomes" id="UP000192277">
    <property type="component" value="Unassembled WGS sequence"/>
</dbReference>